<reference evidence="1" key="1">
    <citation type="journal article" date="2021" name="PeerJ">
        <title>Extensive microbial diversity within the chicken gut microbiome revealed by metagenomics and culture.</title>
        <authorList>
            <person name="Gilroy R."/>
            <person name="Ravi A."/>
            <person name="Getino M."/>
            <person name="Pursley I."/>
            <person name="Horton D.L."/>
            <person name="Alikhan N.F."/>
            <person name="Baker D."/>
            <person name="Gharbi K."/>
            <person name="Hall N."/>
            <person name="Watson M."/>
            <person name="Adriaenssens E.M."/>
            <person name="Foster-Nyarko E."/>
            <person name="Jarju S."/>
            <person name="Secka A."/>
            <person name="Antonio M."/>
            <person name="Oren A."/>
            <person name="Chaudhuri R.R."/>
            <person name="La Ragione R."/>
            <person name="Hildebrand F."/>
            <person name="Pallen M.J."/>
        </authorList>
    </citation>
    <scope>NUCLEOTIDE SEQUENCE</scope>
    <source>
        <strain evidence="1">CHK179-5677</strain>
    </source>
</reference>
<dbReference type="GO" id="GO:0006355">
    <property type="term" value="P:regulation of DNA-templated transcription"/>
    <property type="evidence" value="ECO:0007669"/>
    <property type="project" value="InterPro"/>
</dbReference>
<accession>A0A921SSS9</accession>
<comment type="caution">
    <text evidence="1">The sequence shown here is derived from an EMBL/GenBank/DDBJ whole genome shotgun (WGS) entry which is preliminary data.</text>
</comment>
<organism evidence="1 2">
    <name type="scientific">Pseudoflavonifractor capillosus</name>
    <dbReference type="NCBI Taxonomy" id="106588"/>
    <lineage>
        <taxon>Bacteria</taxon>
        <taxon>Bacillati</taxon>
        <taxon>Bacillota</taxon>
        <taxon>Clostridia</taxon>
        <taxon>Eubacteriales</taxon>
        <taxon>Oscillospiraceae</taxon>
        <taxon>Pseudoflavonifractor</taxon>
    </lineage>
</organism>
<gene>
    <name evidence="1" type="ORF">K8V01_05915</name>
</gene>
<dbReference type="SUPFAM" id="SSF47598">
    <property type="entry name" value="Ribbon-helix-helix"/>
    <property type="match status" value="1"/>
</dbReference>
<sequence>MATKAQLEGNKRYQAKLDRGVFYVPKGDLEKIKAHAQKKGMSLNAYIVGLIEEDMKATGDT</sequence>
<dbReference type="Gene3D" id="1.10.1220.10">
    <property type="entry name" value="Met repressor-like"/>
    <property type="match status" value="1"/>
</dbReference>
<evidence type="ECO:0000313" key="2">
    <source>
        <dbReference type="Proteomes" id="UP000760668"/>
    </source>
</evidence>
<name>A0A921SSS9_9FIRM</name>
<evidence type="ECO:0000313" key="1">
    <source>
        <dbReference type="EMBL" id="HJG86542.1"/>
    </source>
</evidence>
<protein>
    <recommendedName>
        <fullName evidence="3">Arc-like DNA binding domain-containing protein</fullName>
    </recommendedName>
</protein>
<proteinExistence type="predicted"/>
<dbReference type="EMBL" id="DYUC01000055">
    <property type="protein sequence ID" value="HJG86542.1"/>
    <property type="molecule type" value="Genomic_DNA"/>
</dbReference>
<evidence type="ECO:0008006" key="3">
    <source>
        <dbReference type="Google" id="ProtNLM"/>
    </source>
</evidence>
<dbReference type="InterPro" id="IPR013321">
    <property type="entry name" value="Arc_rbn_hlx_hlx"/>
</dbReference>
<dbReference type="Proteomes" id="UP000760668">
    <property type="component" value="Unassembled WGS sequence"/>
</dbReference>
<dbReference type="InterPro" id="IPR010985">
    <property type="entry name" value="Ribbon_hlx_hlx"/>
</dbReference>
<reference evidence="1" key="2">
    <citation type="submission" date="2021-09" db="EMBL/GenBank/DDBJ databases">
        <authorList>
            <person name="Gilroy R."/>
        </authorList>
    </citation>
    <scope>NUCLEOTIDE SEQUENCE</scope>
    <source>
        <strain evidence="1">CHK179-5677</strain>
    </source>
</reference>
<dbReference type="AlphaFoldDB" id="A0A921SSS9"/>
<dbReference type="RefSeq" id="WP_191385103.1">
    <property type="nucleotide sequence ID" value="NZ_DYUC01000055.1"/>
</dbReference>